<evidence type="ECO:0000256" key="1">
    <source>
        <dbReference type="ARBA" id="ARBA00004141"/>
    </source>
</evidence>
<keyword evidence="3 5" id="KW-1133">Transmembrane helix</keyword>
<dbReference type="SUPFAM" id="SSF103481">
    <property type="entry name" value="Multidrug resistance efflux transporter EmrE"/>
    <property type="match status" value="1"/>
</dbReference>
<feature type="domain" description="Sugar phosphate transporter" evidence="6">
    <location>
        <begin position="20"/>
        <end position="244"/>
    </location>
</feature>
<feature type="transmembrane region" description="Helical" evidence="5">
    <location>
        <begin position="230"/>
        <end position="249"/>
    </location>
</feature>
<evidence type="ECO:0000256" key="4">
    <source>
        <dbReference type="ARBA" id="ARBA00023136"/>
    </source>
</evidence>
<protein>
    <submittedName>
        <fullName evidence="7">GDP-fucose transporter 1</fullName>
    </submittedName>
</protein>
<dbReference type="GO" id="GO:0016020">
    <property type="term" value="C:membrane"/>
    <property type="evidence" value="ECO:0007669"/>
    <property type="project" value="UniProtKB-SubCell"/>
</dbReference>
<feature type="transmembrane region" description="Helical" evidence="5">
    <location>
        <begin position="175"/>
        <end position="195"/>
    </location>
</feature>
<dbReference type="OrthoDB" id="5547497at2759"/>
<evidence type="ECO:0000313" key="8">
    <source>
        <dbReference type="Proteomes" id="UP000235965"/>
    </source>
</evidence>
<evidence type="ECO:0000259" key="6">
    <source>
        <dbReference type="Pfam" id="PF03151"/>
    </source>
</evidence>
<reference evidence="7 8" key="1">
    <citation type="submission" date="2017-12" db="EMBL/GenBank/DDBJ databases">
        <title>Hemimetabolous genomes reveal molecular basis of termite eusociality.</title>
        <authorList>
            <person name="Harrison M.C."/>
            <person name="Jongepier E."/>
            <person name="Robertson H.M."/>
            <person name="Arning N."/>
            <person name="Bitard-Feildel T."/>
            <person name="Chao H."/>
            <person name="Childers C.P."/>
            <person name="Dinh H."/>
            <person name="Doddapaneni H."/>
            <person name="Dugan S."/>
            <person name="Gowin J."/>
            <person name="Greiner C."/>
            <person name="Han Y."/>
            <person name="Hu H."/>
            <person name="Hughes D.S.T."/>
            <person name="Huylmans A.-K."/>
            <person name="Kemena C."/>
            <person name="Kremer L.P.M."/>
            <person name="Lee S.L."/>
            <person name="Lopez-Ezquerra A."/>
            <person name="Mallet L."/>
            <person name="Monroy-Kuhn J.M."/>
            <person name="Moser A."/>
            <person name="Murali S.C."/>
            <person name="Muzny D.M."/>
            <person name="Otani S."/>
            <person name="Piulachs M.-D."/>
            <person name="Poelchau M."/>
            <person name="Qu J."/>
            <person name="Schaub F."/>
            <person name="Wada-Katsumata A."/>
            <person name="Worley K.C."/>
            <person name="Xie Q."/>
            <person name="Ylla G."/>
            <person name="Poulsen M."/>
            <person name="Gibbs R.A."/>
            <person name="Schal C."/>
            <person name="Richards S."/>
            <person name="Belles X."/>
            <person name="Korb J."/>
            <person name="Bornberg-Bauer E."/>
        </authorList>
    </citation>
    <scope>NUCLEOTIDE SEQUENCE [LARGE SCALE GENOMIC DNA]</scope>
    <source>
        <tissue evidence="7">Whole body</tissue>
    </source>
</reference>
<gene>
    <name evidence="7" type="primary">nac</name>
    <name evidence="7" type="ORF">B7P43_G03682</name>
</gene>
<comment type="subcellular location">
    <subcellularLocation>
        <location evidence="1">Membrane</location>
        <topology evidence="1">Multi-pass membrane protein</topology>
    </subcellularLocation>
</comment>
<evidence type="ECO:0000256" key="2">
    <source>
        <dbReference type="ARBA" id="ARBA00022692"/>
    </source>
</evidence>
<dbReference type="InParanoid" id="A0A2J7RNG5"/>
<feature type="transmembrane region" description="Helical" evidence="5">
    <location>
        <begin position="136"/>
        <end position="155"/>
    </location>
</feature>
<dbReference type="EMBL" id="NEVH01002541">
    <property type="protein sequence ID" value="PNF42362.1"/>
    <property type="molecule type" value="Genomic_DNA"/>
</dbReference>
<proteinExistence type="predicted"/>
<feature type="transmembrane region" description="Helical" evidence="5">
    <location>
        <begin position="51"/>
        <end position="70"/>
    </location>
</feature>
<comment type="caution">
    <text evidence="7">The sequence shown here is derived from an EMBL/GenBank/DDBJ whole genome shotgun (WGS) entry which is preliminary data.</text>
</comment>
<feature type="transmembrane region" description="Helical" evidence="5">
    <location>
        <begin position="100"/>
        <end position="124"/>
    </location>
</feature>
<feature type="transmembrane region" description="Helical" evidence="5">
    <location>
        <begin position="77"/>
        <end position="94"/>
    </location>
</feature>
<dbReference type="InterPro" id="IPR037185">
    <property type="entry name" value="EmrE-like"/>
</dbReference>
<name>A0A2J7RNG5_9NEOP</name>
<dbReference type="Pfam" id="PF03151">
    <property type="entry name" value="TPT"/>
    <property type="match status" value="1"/>
</dbReference>
<sequence>MLTKLFPHTFTFPEGSPFRCSVAVKVLPLSVLFTGTIAFNNLSLKYVDVAFYYIGRSLTTVFNVMLTYLILGQKTSIRTVTCCAVIVGGFWLGVDQENVAGSLSIAGTVFGVLGSLALSMYSIYTKRILPHVNQQIWLLSYYNNVYSCFLFLPLIVLNKELPVILHFENLADAKFWLLMTGGGLCGFTIGFVTALQIQVTSPLTHNISGTAKACVQTVLATYWFNDTKSVLWWFSNWVVLGGSAAYARARQQEMEHQQRTEKLQRSQDV</sequence>
<keyword evidence="4 5" id="KW-0472">Membrane</keyword>
<keyword evidence="2 5" id="KW-0812">Transmembrane</keyword>
<feature type="transmembrane region" description="Helical" evidence="5">
    <location>
        <begin position="20"/>
        <end position="39"/>
    </location>
</feature>
<dbReference type="InterPro" id="IPR004853">
    <property type="entry name" value="Sugar_P_trans_dom"/>
</dbReference>
<organism evidence="7 8">
    <name type="scientific">Cryptotermes secundus</name>
    <dbReference type="NCBI Taxonomy" id="105785"/>
    <lineage>
        <taxon>Eukaryota</taxon>
        <taxon>Metazoa</taxon>
        <taxon>Ecdysozoa</taxon>
        <taxon>Arthropoda</taxon>
        <taxon>Hexapoda</taxon>
        <taxon>Insecta</taxon>
        <taxon>Pterygota</taxon>
        <taxon>Neoptera</taxon>
        <taxon>Polyneoptera</taxon>
        <taxon>Dictyoptera</taxon>
        <taxon>Blattodea</taxon>
        <taxon>Blattoidea</taxon>
        <taxon>Termitoidae</taxon>
        <taxon>Kalotermitidae</taxon>
        <taxon>Cryptotermitinae</taxon>
        <taxon>Cryptotermes</taxon>
    </lineage>
</organism>
<accession>A0A2J7RNG5</accession>
<dbReference type="PANTHER" id="PTHR11132">
    <property type="entry name" value="SOLUTE CARRIER FAMILY 35"/>
    <property type="match status" value="1"/>
</dbReference>
<evidence type="ECO:0000313" key="7">
    <source>
        <dbReference type="EMBL" id="PNF42362.1"/>
    </source>
</evidence>
<dbReference type="AlphaFoldDB" id="A0A2J7RNG5"/>
<dbReference type="InterPro" id="IPR050186">
    <property type="entry name" value="TPT_transporter"/>
</dbReference>
<dbReference type="FunCoup" id="A0A2J7RNG5">
    <property type="interactions" value="373"/>
</dbReference>
<evidence type="ECO:0000256" key="3">
    <source>
        <dbReference type="ARBA" id="ARBA00022989"/>
    </source>
</evidence>
<dbReference type="STRING" id="105785.A0A2J7RNG5"/>
<evidence type="ECO:0000256" key="5">
    <source>
        <dbReference type="SAM" id="Phobius"/>
    </source>
</evidence>
<dbReference type="Proteomes" id="UP000235965">
    <property type="component" value="Unassembled WGS sequence"/>
</dbReference>
<keyword evidence="8" id="KW-1185">Reference proteome</keyword>